<dbReference type="CDD" id="cd03710">
    <property type="entry name" value="BipA_TypA_C"/>
    <property type="match status" value="1"/>
</dbReference>
<feature type="domain" description="Tr-type G" evidence="4">
    <location>
        <begin position="1"/>
        <end position="196"/>
    </location>
</feature>
<dbReference type="PANTHER" id="PTHR42908">
    <property type="entry name" value="TRANSLATION ELONGATION FACTOR-RELATED"/>
    <property type="match status" value="1"/>
</dbReference>
<organism evidence="5 6">
    <name type="scientific">Rhodoplanes azumiensis</name>
    <dbReference type="NCBI Taxonomy" id="1897628"/>
    <lineage>
        <taxon>Bacteria</taxon>
        <taxon>Pseudomonadati</taxon>
        <taxon>Pseudomonadota</taxon>
        <taxon>Alphaproteobacteria</taxon>
        <taxon>Hyphomicrobiales</taxon>
        <taxon>Nitrobacteraceae</taxon>
        <taxon>Rhodoplanes</taxon>
    </lineage>
</organism>
<evidence type="ECO:0000313" key="6">
    <source>
        <dbReference type="Proteomes" id="UP001597314"/>
    </source>
</evidence>
<evidence type="ECO:0000313" key="5">
    <source>
        <dbReference type="EMBL" id="MFD2185067.1"/>
    </source>
</evidence>
<dbReference type="NCBIfam" id="TIGR01394">
    <property type="entry name" value="TypA_BipA"/>
    <property type="match status" value="1"/>
</dbReference>
<dbReference type="SUPFAM" id="SSF54980">
    <property type="entry name" value="EF-G C-terminal domain-like"/>
    <property type="match status" value="2"/>
</dbReference>
<dbReference type="SUPFAM" id="SSF50447">
    <property type="entry name" value="Translation proteins"/>
    <property type="match status" value="1"/>
</dbReference>
<dbReference type="PRINTS" id="PR00315">
    <property type="entry name" value="ELONGATNFCT"/>
</dbReference>
<comment type="subunit">
    <text evidence="3">Monomer.</text>
</comment>
<keyword evidence="1 3" id="KW-0547">Nucleotide-binding</keyword>
<reference evidence="6" key="1">
    <citation type="journal article" date="2019" name="Int. J. Syst. Evol. Microbiol.">
        <title>The Global Catalogue of Microorganisms (GCM) 10K type strain sequencing project: providing services to taxonomists for standard genome sequencing and annotation.</title>
        <authorList>
            <consortium name="The Broad Institute Genomics Platform"/>
            <consortium name="The Broad Institute Genome Sequencing Center for Infectious Disease"/>
            <person name="Wu L."/>
            <person name="Ma J."/>
        </authorList>
    </citation>
    <scope>NUCLEOTIDE SEQUENCE [LARGE SCALE GENOMIC DNA]</scope>
    <source>
        <strain evidence="6">CGMCC 1.6774</strain>
    </source>
</reference>
<comment type="catalytic activity">
    <reaction evidence="3">
        <text>GTP + H2O = GDP + phosphate + H(+)</text>
        <dbReference type="Rhea" id="RHEA:19669"/>
        <dbReference type="ChEBI" id="CHEBI:15377"/>
        <dbReference type="ChEBI" id="CHEBI:15378"/>
        <dbReference type="ChEBI" id="CHEBI:37565"/>
        <dbReference type="ChEBI" id="CHEBI:43474"/>
        <dbReference type="ChEBI" id="CHEBI:58189"/>
    </reaction>
</comment>
<dbReference type="EMBL" id="JBHUIW010000049">
    <property type="protein sequence ID" value="MFD2185067.1"/>
    <property type="molecule type" value="Genomic_DNA"/>
</dbReference>
<keyword evidence="3" id="KW-0820">tRNA-binding</keyword>
<dbReference type="CDD" id="cd16263">
    <property type="entry name" value="BipA_III"/>
    <property type="match status" value="1"/>
</dbReference>
<dbReference type="Proteomes" id="UP001597314">
    <property type="component" value="Unassembled WGS sequence"/>
</dbReference>
<feature type="binding site" evidence="3">
    <location>
        <begin position="126"/>
        <end position="129"/>
    </location>
    <ligand>
        <name>GTP</name>
        <dbReference type="ChEBI" id="CHEBI:37565"/>
    </ligand>
</feature>
<protein>
    <recommendedName>
        <fullName evidence="3">Large ribosomal subunit assembly factor BipA</fullName>
        <ecNumber evidence="3">3.6.5.-</ecNumber>
    </recommendedName>
    <alternativeName>
        <fullName evidence="3">GTP-binding protein BipA</fullName>
    </alternativeName>
</protein>
<evidence type="ECO:0000256" key="1">
    <source>
        <dbReference type="ARBA" id="ARBA00022741"/>
    </source>
</evidence>
<dbReference type="SUPFAM" id="SSF52540">
    <property type="entry name" value="P-loop containing nucleoside triphosphate hydrolases"/>
    <property type="match status" value="1"/>
</dbReference>
<comment type="caution">
    <text evidence="5">The sequence shown here is derived from an EMBL/GenBank/DDBJ whole genome shotgun (WGS) entry which is preliminary data.</text>
</comment>
<keyword evidence="6" id="KW-1185">Reference proteome</keyword>
<dbReference type="InterPro" id="IPR000795">
    <property type="entry name" value="T_Tr_GTP-bd_dom"/>
</dbReference>
<dbReference type="InterPro" id="IPR004161">
    <property type="entry name" value="EFTu-like_2"/>
</dbReference>
<dbReference type="InterPro" id="IPR035651">
    <property type="entry name" value="BipA_V"/>
</dbReference>
<proteinExistence type="inferred from homology"/>
<keyword evidence="3" id="KW-0963">Cytoplasm</keyword>
<dbReference type="InterPro" id="IPR031157">
    <property type="entry name" value="G_TR_CS"/>
</dbReference>
<dbReference type="InterPro" id="IPR047042">
    <property type="entry name" value="BipA_II"/>
</dbReference>
<dbReference type="InterPro" id="IPR047041">
    <property type="entry name" value="BipA_GTP-bd_dom"/>
</dbReference>
<accession>A0ABW5ARI0</accession>
<dbReference type="Gene3D" id="3.30.70.240">
    <property type="match status" value="1"/>
</dbReference>
<dbReference type="EC" id="3.6.5.-" evidence="3"/>
<dbReference type="Gene3D" id="3.30.70.870">
    <property type="entry name" value="Elongation Factor G (Translational Gtpase), domain 3"/>
    <property type="match status" value="1"/>
</dbReference>
<dbReference type="InterPro" id="IPR042116">
    <property type="entry name" value="TypA/BipA_C"/>
</dbReference>
<sequence>MKLRNVAIIAHVDHGKTTLVDRLLQQSGTFRENQRVAERAMDSNDLERERGITILAKATSIVWKDTRINIVDTPGHADFGGEVERILNMVDGAIVLVDAAEGPLPQTKFVVSKALKIGLKPIVAINKVDRSDARPDVVAGEVFDLFAALDASEEQLDFPILYGSAKEGWMAPALEGPKDSMEPLLDLVLKHVPEPTIEHGPFRMLGTILESNPYLGRIVTGRITSGTLKPNQPAKVLDRHGKIVETGRISKVLAFRGLERQPIDEAVAGDIVSVAGLPEATVAHTICSPEVTEPLPAQPIDPPTLSMTFRVNDSPLAGTEGDKVTGRMIRDRLLREAEGNVALKVTESTEKDSMEVAGRGELQLGILIETMRREGYELSVSRPRVLIQRDEATGEMREPIEEVVIDVDEEFSGVVVQKMSERKSELIEMRPSGGGRTRLVFYAPTRGLIGYQSELLTDTRGTAVMNRLFHGYAPYKGEVQGRRTGVLISTDAGEAVAYALWNLEDRGPMMIEPGWKVYMGMIVGEHTRENDLEVNVLKGKKLTNIRTTSKDEAVRLTPPIRMTLEKALAYIQDDELVEVTPKSIRLRKKLLDPNERKKEERRKVSEGV</sequence>
<evidence type="ECO:0000256" key="2">
    <source>
        <dbReference type="ARBA" id="ARBA00023134"/>
    </source>
</evidence>
<dbReference type="InterPro" id="IPR047043">
    <property type="entry name" value="BipA_III"/>
</dbReference>
<dbReference type="InterPro" id="IPR000640">
    <property type="entry name" value="EFG_V-like"/>
</dbReference>
<dbReference type="Pfam" id="PF21018">
    <property type="entry name" value="BipA_C"/>
    <property type="match status" value="1"/>
</dbReference>
<comment type="subcellular location">
    <subcellularLocation>
        <location evidence="3">Cytoplasm</location>
    </subcellularLocation>
    <text evidence="3">Binds to ribosomes.</text>
</comment>
<dbReference type="Pfam" id="PF03144">
    <property type="entry name" value="GTP_EFTU_D2"/>
    <property type="match status" value="1"/>
</dbReference>
<dbReference type="PANTHER" id="PTHR42908:SF8">
    <property type="entry name" value="TR-TYPE G DOMAIN-CONTAINING PROTEIN"/>
    <property type="match status" value="1"/>
</dbReference>
<dbReference type="NCBIfam" id="TIGR00231">
    <property type="entry name" value="small_GTP"/>
    <property type="match status" value="1"/>
</dbReference>
<dbReference type="RefSeq" id="WP_378480186.1">
    <property type="nucleotide sequence ID" value="NZ_JBHUIW010000049.1"/>
</dbReference>
<dbReference type="Pfam" id="PF00679">
    <property type="entry name" value="EFG_C"/>
    <property type="match status" value="1"/>
</dbReference>
<dbReference type="Gene3D" id="3.40.50.300">
    <property type="entry name" value="P-loop containing nucleotide triphosphate hydrolases"/>
    <property type="match status" value="1"/>
</dbReference>
<dbReference type="Pfam" id="PF00009">
    <property type="entry name" value="GTP_EFTU"/>
    <property type="match status" value="1"/>
</dbReference>
<comment type="function">
    <text evidence="3">A 50S ribosomal subunit assembly protein with GTPase activity, required for 50S subunit assembly at low temperatures, may also play a role in translation. Binds GTP and analogs. Binds the 70S ribosome between the 30S and 50S subunits, in a similar position as ribosome-bound EF-G; it contacts a number of ribosomal proteins, both rRNAs and the A-site tRNA.</text>
</comment>
<dbReference type="CDD" id="cd01891">
    <property type="entry name" value="TypA_BipA"/>
    <property type="match status" value="1"/>
</dbReference>
<dbReference type="InterPro" id="IPR035647">
    <property type="entry name" value="EFG_III/V"/>
</dbReference>
<keyword evidence="2 3" id="KW-0342">GTP-binding</keyword>
<dbReference type="Gene3D" id="2.40.50.250">
    <property type="entry name" value="bipa protein"/>
    <property type="match status" value="1"/>
</dbReference>
<dbReference type="Gene3D" id="2.40.30.10">
    <property type="entry name" value="Translation factors"/>
    <property type="match status" value="1"/>
</dbReference>
<dbReference type="InterPro" id="IPR005225">
    <property type="entry name" value="Small_GTP-bd"/>
</dbReference>
<gene>
    <name evidence="5" type="primary">typA</name>
    <name evidence="3" type="synonym">bipA</name>
    <name evidence="5" type="ORF">ACFSOX_23180</name>
</gene>
<keyword evidence="3" id="KW-0690">Ribosome biogenesis</keyword>
<keyword evidence="3" id="KW-0378">Hydrolase</keyword>
<dbReference type="InterPro" id="IPR048876">
    <property type="entry name" value="BipA_C"/>
</dbReference>
<dbReference type="PROSITE" id="PS51722">
    <property type="entry name" value="G_TR_2"/>
    <property type="match status" value="1"/>
</dbReference>
<name>A0ABW5ARI0_9BRAD</name>
<dbReference type="CDD" id="cd03691">
    <property type="entry name" value="BipA_TypA_II"/>
    <property type="match status" value="1"/>
</dbReference>
<dbReference type="InterPro" id="IPR009000">
    <property type="entry name" value="Transl_B-barrel_sf"/>
</dbReference>
<keyword evidence="3" id="KW-0699">rRNA-binding</keyword>
<dbReference type="PROSITE" id="PS00301">
    <property type="entry name" value="G_TR_1"/>
    <property type="match status" value="1"/>
</dbReference>
<dbReference type="HAMAP" id="MF_00849">
    <property type="entry name" value="BipA"/>
    <property type="match status" value="1"/>
</dbReference>
<evidence type="ECO:0000256" key="3">
    <source>
        <dbReference type="HAMAP-Rule" id="MF_00849"/>
    </source>
</evidence>
<feature type="binding site" evidence="3">
    <location>
        <begin position="13"/>
        <end position="18"/>
    </location>
    <ligand>
        <name>GTP</name>
        <dbReference type="ChEBI" id="CHEBI:37565"/>
    </ligand>
</feature>
<evidence type="ECO:0000259" key="4">
    <source>
        <dbReference type="PROSITE" id="PS51722"/>
    </source>
</evidence>
<comment type="similarity">
    <text evidence="3">Belongs to the TRAFAC class translation factor GTPase superfamily. Classic translation factor GTPase family. BipA subfamily.</text>
</comment>
<keyword evidence="3" id="KW-0694">RNA-binding</keyword>
<dbReference type="InterPro" id="IPR027417">
    <property type="entry name" value="P-loop_NTPase"/>
</dbReference>
<dbReference type="InterPro" id="IPR006298">
    <property type="entry name" value="BipA"/>
</dbReference>